<dbReference type="Proteomes" id="UP000621560">
    <property type="component" value="Unassembled WGS sequence"/>
</dbReference>
<organism evidence="4 5">
    <name type="scientific">Paenibacillus sabuli</name>
    <dbReference type="NCBI Taxonomy" id="2772509"/>
    <lineage>
        <taxon>Bacteria</taxon>
        <taxon>Bacillati</taxon>
        <taxon>Bacillota</taxon>
        <taxon>Bacilli</taxon>
        <taxon>Bacillales</taxon>
        <taxon>Paenibacillaceae</taxon>
        <taxon>Paenibacillus</taxon>
    </lineage>
</organism>
<dbReference type="Gene3D" id="3.40.630.30">
    <property type="match status" value="1"/>
</dbReference>
<evidence type="ECO:0000256" key="1">
    <source>
        <dbReference type="ARBA" id="ARBA00022679"/>
    </source>
</evidence>
<dbReference type="GO" id="GO:0016747">
    <property type="term" value="F:acyltransferase activity, transferring groups other than amino-acyl groups"/>
    <property type="evidence" value="ECO:0007669"/>
    <property type="project" value="InterPro"/>
</dbReference>
<dbReference type="Pfam" id="PF00583">
    <property type="entry name" value="Acetyltransf_1"/>
    <property type="match status" value="2"/>
</dbReference>
<name>A0A927GTP1_9BACL</name>
<dbReference type="InterPro" id="IPR000182">
    <property type="entry name" value="GNAT_dom"/>
</dbReference>
<dbReference type="AlphaFoldDB" id="A0A927GTP1"/>
<feature type="domain" description="N-acetyltransferase" evidence="3">
    <location>
        <begin position="183"/>
        <end position="331"/>
    </location>
</feature>
<dbReference type="SUPFAM" id="SSF55729">
    <property type="entry name" value="Acyl-CoA N-acyltransferases (Nat)"/>
    <property type="match status" value="2"/>
</dbReference>
<dbReference type="InterPro" id="IPR050832">
    <property type="entry name" value="Bact_Acetyltransf"/>
</dbReference>
<feature type="domain" description="N-acetyltransferase" evidence="3">
    <location>
        <begin position="6"/>
        <end position="162"/>
    </location>
</feature>
<gene>
    <name evidence="4" type="ORF">IDH44_17025</name>
</gene>
<evidence type="ECO:0000256" key="2">
    <source>
        <dbReference type="ARBA" id="ARBA00023315"/>
    </source>
</evidence>
<keyword evidence="2" id="KW-0012">Acyltransferase</keyword>
<protein>
    <submittedName>
        <fullName evidence="4">GNAT family N-acetyltransferase</fullName>
    </submittedName>
</protein>
<reference evidence="4" key="1">
    <citation type="submission" date="2020-09" db="EMBL/GenBank/DDBJ databases">
        <title>A novel bacterium of genus Paenibacillus, isolated from South China Sea.</title>
        <authorList>
            <person name="Huang H."/>
            <person name="Mo K."/>
            <person name="Hu Y."/>
        </authorList>
    </citation>
    <scope>NUCLEOTIDE SEQUENCE</scope>
    <source>
        <strain evidence="4">IB182496</strain>
    </source>
</reference>
<dbReference type="RefSeq" id="WP_190919699.1">
    <property type="nucleotide sequence ID" value="NZ_JACXIZ010000028.1"/>
</dbReference>
<accession>A0A927GTP1</accession>
<dbReference type="PANTHER" id="PTHR43877:SF6">
    <property type="entry name" value="GCN5-RELATED N-ACETYLTRANSFERASE"/>
    <property type="match status" value="1"/>
</dbReference>
<dbReference type="EMBL" id="JACXIZ010000028">
    <property type="protein sequence ID" value="MBD2846902.1"/>
    <property type="molecule type" value="Genomic_DNA"/>
</dbReference>
<dbReference type="InterPro" id="IPR016181">
    <property type="entry name" value="Acyl_CoA_acyltransferase"/>
</dbReference>
<dbReference type="CDD" id="cd04301">
    <property type="entry name" value="NAT_SF"/>
    <property type="match status" value="2"/>
</dbReference>
<keyword evidence="1" id="KW-0808">Transferase</keyword>
<dbReference type="PANTHER" id="PTHR43877">
    <property type="entry name" value="AMINOALKYLPHOSPHONATE N-ACETYLTRANSFERASE-RELATED-RELATED"/>
    <property type="match status" value="1"/>
</dbReference>
<comment type="caution">
    <text evidence="4">The sequence shown here is derived from an EMBL/GenBank/DDBJ whole genome shotgun (WGS) entry which is preliminary data.</text>
</comment>
<sequence length="333" mass="36523">MSNEAIAIRPMAADDYEGVAAILRVVLRESVKGEDVQEEDAKLPKENAFKYDNQGRLCGYGRLRLVAANPDGDVVGYGLAWRAPWTAPGELNHTLAVLPQARGQGCGGALYAQLEGWASEHKAHRLNYVVREDDPAALSFAGRQGFEIDRHMHESVLQLAGDSGSAGALEPETAAQAPEWTIVPYAKLPEDSREASVYGVYRDTQLDIPGFSGDYLPLSEWRIHVLGMAGSAPEHLFVALVGDIPVGVAHVLIEPESSELYCEFTGVLRTYRGRGIATALKRHCIRHARACGVRTLRTHNDSHNAPMLAINRDRLGFKAMPGEYRMCKLLPRD</sequence>
<evidence type="ECO:0000313" key="4">
    <source>
        <dbReference type="EMBL" id="MBD2846902.1"/>
    </source>
</evidence>
<evidence type="ECO:0000259" key="3">
    <source>
        <dbReference type="PROSITE" id="PS51186"/>
    </source>
</evidence>
<proteinExistence type="predicted"/>
<evidence type="ECO:0000313" key="5">
    <source>
        <dbReference type="Proteomes" id="UP000621560"/>
    </source>
</evidence>
<keyword evidence="5" id="KW-1185">Reference proteome</keyword>
<dbReference type="PROSITE" id="PS51186">
    <property type="entry name" value="GNAT"/>
    <property type="match status" value="2"/>
</dbReference>